<name>A0A7W9PNH6_9NOCA</name>
<dbReference type="Proteomes" id="UP000540412">
    <property type="component" value="Unassembled WGS sequence"/>
</dbReference>
<dbReference type="EMBL" id="JACHIT010000002">
    <property type="protein sequence ID" value="MBB5918914.1"/>
    <property type="molecule type" value="Genomic_DNA"/>
</dbReference>
<keyword evidence="3" id="KW-1185">Reference proteome</keyword>
<evidence type="ECO:0000313" key="3">
    <source>
        <dbReference type="Proteomes" id="UP000540412"/>
    </source>
</evidence>
<evidence type="ECO:0000259" key="1">
    <source>
        <dbReference type="Pfam" id="PF12728"/>
    </source>
</evidence>
<protein>
    <submittedName>
        <fullName evidence="2">Putative site-specific integrase-resolvase</fullName>
    </submittedName>
</protein>
<dbReference type="InterPro" id="IPR009061">
    <property type="entry name" value="DNA-bd_dom_put_sf"/>
</dbReference>
<proteinExistence type="predicted"/>
<organism evidence="2 3">
    <name type="scientific">Nocardia transvalensis</name>
    <dbReference type="NCBI Taxonomy" id="37333"/>
    <lineage>
        <taxon>Bacteria</taxon>
        <taxon>Bacillati</taxon>
        <taxon>Actinomycetota</taxon>
        <taxon>Actinomycetes</taxon>
        <taxon>Mycobacteriales</taxon>
        <taxon>Nocardiaceae</taxon>
        <taxon>Nocardia</taxon>
    </lineage>
</organism>
<dbReference type="SUPFAM" id="SSF46955">
    <property type="entry name" value="Putative DNA-binding domain"/>
    <property type="match status" value="1"/>
</dbReference>
<feature type="domain" description="Helix-turn-helix" evidence="1">
    <location>
        <begin position="20"/>
        <end position="71"/>
    </location>
</feature>
<dbReference type="Pfam" id="PF12728">
    <property type="entry name" value="HTH_17"/>
    <property type="match status" value="1"/>
</dbReference>
<reference evidence="2 3" key="1">
    <citation type="submission" date="2020-08" db="EMBL/GenBank/DDBJ databases">
        <title>Sequencing the genomes of 1000 actinobacteria strains.</title>
        <authorList>
            <person name="Klenk H.-P."/>
        </authorList>
    </citation>
    <scope>NUCLEOTIDE SEQUENCE [LARGE SCALE GENOMIC DNA]</scope>
    <source>
        <strain evidence="2 3">DSM 43582</strain>
    </source>
</reference>
<gene>
    <name evidence="2" type="ORF">BJY24_007826</name>
</gene>
<evidence type="ECO:0000313" key="2">
    <source>
        <dbReference type="EMBL" id="MBB5918914.1"/>
    </source>
</evidence>
<dbReference type="Gene3D" id="1.10.10.10">
    <property type="entry name" value="Winged helix-like DNA-binding domain superfamily/Winged helix DNA-binding domain"/>
    <property type="match status" value="1"/>
</dbReference>
<accession>A0A7W9PNH6</accession>
<dbReference type="RefSeq" id="WP_184782357.1">
    <property type="nucleotide sequence ID" value="NZ_JACHIT010000002.1"/>
</dbReference>
<dbReference type="InterPro" id="IPR041657">
    <property type="entry name" value="HTH_17"/>
</dbReference>
<dbReference type="AlphaFoldDB" id="A0A7W9PNH6"/>
<comment type="caution">
    <text evidence="2">The sequence shown here is derived from an EMBL/GenBank/DDBJ whole genome shotgun (WGS) entry which is preliminary data.</text>
</comment>
<sequence>MTLQSRRALRTENDDGEVCSSAEACALADVNRSTLTRWVESGAIEPLHKAPGRNGAYVFRRSDVIAVAAARKRQRSVKAAS</sequence>
<dbReference type="InterPro" id="IPR036388">
    <property type="entry name" value="WH-like_DNA-bd_sf"/>
</dbReference>